<name>A0A0A1MGC5_9BACI</name>
<feature type="region of interest" description="Disordered" evidence="1">
    <location>
        <begin position="123"/>
        <end position="156"/>
    </location>
</feature>
<gene>
    <name evidence="2" type="ORF">BN997_04409</name>
</gene>
<sequence length="156" mass="17985">MKHDVEVEKLAQALFVINKHAKTAPDPKQLYQLKKQAIEKLLKEKKASKKGLHFSDHPKLSNQHSTVLIKVGEYCFHIPPAKEDLKHLKHLGALDQSYRNPPVKMSLSQAKRLICQYINWKQEKPKSTPAKKHRSSYYVPSSLGKMDWPPARSKKK</sequence>
<accession>A0A0A1MGC5</accession>
<evidence type="ECO:0008006" key="4">
    <source>
        <dbReference type="Google" id="ProtNLM"/>
    </source>
</evidence>
<dbReference type="EMBL" id="CDGG01000001">
    <property type="protein sequence ID" value="CEI84460.1"/>
    <property type="molecule type" value="Genomic_DNA"/>
</dbReference>
<dbReference type="STRING" id="545501.BN997_04409"/>
<proteinExistence type="predicted"/>
<organism evidence="2 3">
    <name type="scientific">Oceanobacillus oncorhynchi</name>
    <dbReference type="NCBI Taxonomy" id="545501"/>
    <lineage>
        <taxon>Bacteria</taxon>
        <taxon>Bacillati</taxon>
        <taxon>Bacillota</taxon>
        <taxon>Bacilli</taxon>
        <taxon>Bacillales</taxon>
        <taxon>Bacillaceae</taxon>
        <taxon>Oceanobacillus</taxon>
    </lineage>
</organism>
<evidence type="ECO:0000256" key="1">
    <source>
        <dbReference type="SAM" id="MobiDB-lite"/>
    </source>
</evidence>
<protein>
    <recommendedName>
        <fullName evidence="4">YkyB-like protein</fullName>
    </recommendedName>
</protein>
<evidence type="ECO:0000313" key="2">
    <source>
        <dbReference type="EMBL" id="CEI84460.1"/>
    </source>
</evidence>
<reference evidence="2 3" key="1">
    <citation type="submission" date="2014-11" db="EMBL/GenBank/DDBJ databases">
        <authorList>
            <person name="Urmite Genomes Urmite Genomes"/>
        </authorList>
    </citation>
    <scope>NUCLEOTIDE SEQUENCE [LARGE SCALE GENOMIC DNA]</scope>
    <source>
        <strain evidence="2 3">Oc5</strain>
    </source>
</reference>
<evidence type="ECO:0000313" key="3">
    <source>
        <dbReference type="Proteomes" id="UP000040453"/>
    </source>
</evidence>
<dbReference type="RefSeq" id="WP_042535299.1">
    <property type="nucleotide sequence ID" value="NZ_CAXOIH010000001.1"/>
</dbReference>
<dbReference type="OrthoDB" id="2360869at2"/>
<dbReference type="InterPro" id="IPR025552">
    <property type="entry name" value="YkyB"/>
</dbReference>
<dbReference type="Proteomes" id="UP000040453">
    <property type="component" value="Unassembled WGS sequence"/>
</dbReference>
<dbReference type="AlphaFoldDB" id="A0A0A1MGC5"/>
<keyword evidence="3" id="KW-1185">Reference proteome</keyword>
<dbReference type="Pfam" id="PF14177">
    <property type="entry name" value="YkyB"/>
    <property type="match status" value="1"/>
</dbReference>